<dbReference type="Proteomes" id="UP000517187">
    <property type="component" value="Unassembled WGS sequence"/>
</dbReference>
<evidence type="ECO:0000313" key="2">
    <source>
        <dbReference type="Proteomes" id="UP000517187"/>
    </source>
</evidence>
<dbReference type="AlphaFoldDB" id="A0A7X0DXW3"/>
<protein>
    <submittedName>
        <fullName evidence="1">Uncharacterized protein</fullName>
    </submittedName>
</protein>
<evidence type="ECO:0000313" key="1">
    <source>
        <dbReference type="EMBL" id="MBB6224757.1"/>
    </source>
</evidence>
<organism evidence="1 2">
    <name type="scientific">Rhizobium leguminosarum</name>
    <dbReference type="NCBI Taxonomy" id="384"/>
    <lineage>
        <taxon>Bacteria</taxon>
        <taxon>Pseudomonadati</taxon>
        <taxon>Pseudomonadota</taxon>
        <taxon>Alphaproteobacteria</taxon>
        <taxon>Hyphomicrobiales</taxon>
        <taxon>Rhizobiaceae</taxon>
        <taxon>Rhizobium/Agrobacterium group</taxon>
        <taxon>Rhizobium</taxon>
    </lineage>
</organism>
<dbReference type="EMBL" id="JACIIJ010000017">
    <property type="protein sequence ID" value="MBB6224757.1"/>
    <property type="molecule type" value="Genomic_DNA"/>
</dbReference>
<accession>A0A7X0DXW3</accession>
<name>A0A7X0DXW3_RHILE</name>
<sequence>MTSESERSRRALKNAIQLLVDMQIGHQSRTLGGMIGFARRIERDRPHDGAQEQRNNINLDTHLIGDTERARQFCVKK</sequence>
<gene>
    <name evidence="1" type="ORF">GGE66_005776</name>
</gene>
<proteinExistence type="predicted"/>
<reference evidence="1 2" key="1">
    <citation type="submission" date="2020-08" db="EMBL/GenBank/DDBJ databases">
        <title>Genomic Encyclopedia of Type Strains, Phase IV (KMG-V): Genome sequencing to study the core and pangenomes of soil and plant-associated prokaryotes.</title>
        <authorList>
            <person name="Whitman W."/>
        </authorList>
    </citation>
    <scope>NUCLEOTIDE SEQUENCE [LARGE SCALE GENOMIC DNA]</scope>
    <source>
        <strain evidence="1 2">SEMIA 4011</strain>
    </source>
</reference>
<comment type="caution">
    <text evidence="1">The sequence shown here is derived from an EMBL/GenBank/DDBJ whole genome shotgun (WGS) entry which is preliminary data.</text>
</comment>